<feature type="transmembrane region" description="Helical" evidence="8">
    <location>
        <begin position="166"/>
        <end position="187"/>
    </location>
</feature>
<feature type="transmembrane region" description="Helical" evidence="8">
    <location>
        <begin position="314"/>
        <end position="336"/>
    </location>
</feature>
<feature type="transmembrane region" description="Helical" evidence="8">
    <location>
        <begin position="249"/>
        <end position="267"/>
    </location>
</feature>
<feature type="transmembrane region" description="Helical" evidence="8">
    <location>
        <begin position="54"/>
        <end position="76"/>
    </location>
</feature>
<protein>
    <recommendedName>
        <fullName evidence="10">Major facilitator superfamily (MFS) profile domain-containing protein</fullName>
    </recommendedName>
</protein>
<dbReference type="InterPro" id="IPR005828">
    <property type="entry name" value="MFS_sugar_transport-like"/>
</dbReference>
<comment type="subcellular location">
    <subcellularLocation>
        <location evidence="1">Cell membrane</location>
        <topology evidence="1">Multi-pass membrane protein</topology>
    </subcellularLocation>
</comment>
<dbReference type="GO" id="GO:0005886">
    <property type="term" value="C:plasma membrane"/>
    <property type="evidence" value="ECO:0007669"/>
    <property type="project" value="UniProtKB-SubCell"/>
</dbReference>
<dbReference type="InterPro" id="IPR050549">
    <property type="entry name" value="MFS_Trehalose_Transporter"/>
</dbReference>
<dbReference type="Proteomes" id="UP000030742">
    <property type="component" value="Unassembled WGS sequence"/>
</dbReference>
<reference evidence="11 12" key="1">
    <citation type="journal article" date="2013" name="Genome Biol.">
        <title>Draft genome of the mountain pine beetle, Dendroctonus ponderosae Hopkins, a major forest pest.</title>
        <authorList>
            <person name="Keeling C.I."/>
            <person name="Yuen M.M."/>
            <person name="Liao N.Y."/>
            <person name="Docking T.R."/>
            <person name="Chan S.K."/>
            <person name="Taylor G.A."/>
            <person name="Palmquist D.L."/>
            <person name="Jackman S.D."/>
            <person name="Nguyen A."/>
            <person name="Li M."/>
            <person name="Henderson H."/>
            <person name="Janes J.K."/>
            <person name="Zhao Y."/>
            <person name="Pandoh P."/>
            <person name="Moore R."/>
            <person name="Sperling F.A."/>
            <person name="Huber D.P."/>
            <person name="Birol I."/>
            <person name="Jones S.J."/>
            <person name="Bohlmann J."/>
        </authorList>
    </citation>
    <scope>NUCLEOTIDE SEQUENCE</scope>
</reference>
<dbReference type="InterPro" id="IPR005829">
    <property type="entry name" value="Sugar_transporter_CS"/>
</dbReference>
<evidence type="ECO:0000256" key="5">
    <source>
        <dbReference type="ARBA" id="ARBA00023136"/>
    </source>
</evidence>
<evidence type="ECO:0000256" key="3">
    <source>
        <dbReference type="ARBA" id="ARBA00022692"/>
    </source>
</evidence>
<dbReference type="PANTHER" id="PTHR48021:SF47">
    <property type="entry name" value="GH17672P"/>
    <property type="match status" value="1"/>
</dbReference>
<name>U4UFM4_DENPD</name>
<dbReference type="Gene3D" id="1.20.1250.20">
    <property type="entry name" value="MFS general substrate transporter like domains"/>
    <property type="match status" value="1"/>
</dbReference>
<dbReference type="AlphaFoldDB" id="U4UFM4"/>
<feature type="transmembrane region" description="Helical" evidence="8">
    <location>
        <begin position="141"/>
        <end position="160"/>
    </location>
</feature>
<keyword evidence="9" id="KW-0732">Signal</keyword>
<evidence type="ECO:0000313" key="11">
    <source>
        <dbReference type="EMBL" id="ERL92784.1"/>
    </source>
</evidence>
<comment type="similarity">
    <text evidence="7">Belongs to the major facilitator superfamily. Sugar transporter (TC 2.A.1.1) family. Trehalose transporter subfamily.</text>
</comment>
<dbReference type="FunFam" id="1.20.1250.20:FF:000055">
    <property type="entry name" value="Facilitated trehalose transporter Tret1-2 homolog"/>
    <property type="match status" value="1"/>
</dbReference>
<dbReference type="GO" id="GO:0022857">
    <property type="term" value="F:transmembrane transporter activity"/>
    <property type="evidence" value="ECO:0007669"/>
    <property type="project" value="InterPro"/>
</dbReference>
<feature type="transmembrane region" description="Helical" evidence="8">
    <location>
        <begin position="287"/>
        <end position="307"/>
    </location>
</feature>
<feature type="transmembrane region" description="Helical" evidence="8">
    <location>
        <begin position="417"/>
        <end position="436"/>
    </location>
</feature>
<feature type="transmembrane region" description="Helical" evidence="8">
    <location>
        <begin position="83"/>
        <end position="102"/>
    </location>
</feature>
<sequence length="453" mass="49004">MVKVSNTLITVLVVDLLATCGDITVTWSSPMYPKLISNDSSVNPLGRPITEDEYSWIGSLINIGAIVGALPCGFVADKIGRKFTLIGLAVPHLVAYLIYAFADSIYLFYLGRFINGISEGAGYAILPMYLAEITDDSNRAALSVTLNIFWTLGNFIPFAIGPYLEVRVFNLILAGIPCVFLACFLLVGCETPHYLVQVGRDAQAADTIAHLRSCSRESAEKEVKILKGAHEDETGSLADIVKNPGLRKALLISLALIVLQQFSGIAAVDSYLEPIFQATGSDFSASVSSTICGACMFLFSFPTTFIIERAGKKWPLAISCLGDALSLLALGAFFYIKDSTSLDAASLSWLPIAGLISYIFFFNLGFAALPWTISSELFPNNVKPVSASAVAGLSWMTAFVVTKFFSSLTNAVGRAATFWMFGACCLFTVLFDVLWVPETKGKSFSEIQNMLQE</sequence>
<keyword evidence="4 8" id="KW-1133">Transmembrane helix</keyword>
<feature type="signal peptide" evidence="9">
    <location>
        <begin position="1"/>
        <end position="28"/>
    </location>
</feature>
<feature type="transmembrane region" description="Helical" evidence="8">
    <location>
        <begin position="108"/>
        <end position="129"/>
    </location>
</feature>
<organism evidence="11 12">
    <name type="scientific">Dendroctonus ponderosae</name>
    <name type="common">Mountain pine beetle</name>
    <dbReference type="NCBI Taxonomy" id="77166"/>
    <lineage>
        <taxon>Eukaryota</taxon>
        <taxon>Metazoa</taxon>
        <taxon>Ecdysozoa</taxon>
        <taxon>Arthropoda</taxon>
        <taxon>Hexapoda</taxon>
        <taxon>Insecta</taxon>
        <taxon>Pterygota</taxon>
        <taxon>Neoptera</taxon>
        <taxon>Endopterygota</taxon>
        <taxon>Coleoptera</taxon>
        <taxon>Polyphaga</taxon>
        <taxon>Cucujiformia</taxon>
        <taxon>Curculionidae</taxon>
        <taxon>Scolytinae</taxon>
        <taxon>Dendroctonus</taxon>
    </lineage>
</organism>
<evidence type="ECO:0000256" key="6">
    <source>
        <dbReference type="ARBA" id="ARBA00023180"/>
    </source>
</evidence>
<dbReference type="EMBL" id="KB632335">
    <property type="protein sequence ID" value="ERL92784.1"/>
    <property type="molecule type" value="Genomic_DNA"/>
</dbReference>
<dbReference type="InterPro" id="IPR036259">
    <property type="entry name" value="MFS_trans_sf"/>
</dbReference>
<dbReference type="PRINTS" id="PR00171">
    <property type="entry name" value="SUGRTRNSPORT"/>
</dbReference>
<evidence type="ECO:0000256" key="7">
    <source>
        <dbReference type="ARBA" id="ARBA00024348"/>
    </source>
</evidence>
<evidence type="ECO:0000256" key="4">
    <source>
        <dbReference type="ARBA" id="ARBA00022989"/>
    </source>
</evidence>
<gene>
    <name evidence="11" type="ORF">D910_10092</name>
</gene>
<keyword evidence="3 8" id="KW-0812">Transmembrane</keyword>
<keyword evidence="5 8" id="KW-0472">Membrane</keyword>
<dbReference type="InterPro" id="IPR020846">
    <property type="entry name" value="MFS_dom"/>
</dbReference>
<dbReference type="PROSITE" id="PS00217">
    <property type="entry name" value="SUGAR_TRANSPORT_2"/>
    <property type="match status" value="1"/>
</dbReference>
<evidence type="ECO:0000313" key="12">
    <source>
        <dbReference type="Proteomes" id="UP000030742"/>
    </source>
</evidence>
<evidence type="ECO:0000259" key="10">
    <source>
        <dbReference type="PROSITE" id="PS50850"/>
    </source>
</evidence>
<feature type="chain" id="PRO_5004656522" description="Major facilitator superfamily (MFS) profile domain-containing protein" evidence="9">
    <location>
        <begin position="29"/>
        <end position="453"/>
    </location>
</feature>
<keyword evidence="6" id="KW-0325">Glycoprotein</keyword>
<proteinExistence type="inferred from homology"/>
<evidence type="ECO:0000256" key="9">
    <source>
        <dbReference type="SAM" id="SignalP"/>
    </source>
</evidence>
<dbReference type="PANTHER" id="PTHR48021">
    <property type="match status" value="1"/>
</dbReference>
<evidence type="ECO:0000256" key="2">
    <source>
        <dbReference type="ARBA" id="ARBA00022475"/>
    </source>
</evidence>
<feature type="domain" description="Major facilitator superfamily (MFS) profile" evidence="10">
    <location>
        <begin position="8"/>
        <end position="440"/>
    </location>
</feature>
<dbReference type="SUPFAM" id="SSF103473">
    <property type="entry name" value="MFS general substrate transporter"/>
    <property type="match status" value="1"/>
</dbReference>
<keyword evidence="2" id="KW-1003">Cell membrane</keyword>
<evidence type="ECO:0000256" key="8">
    <source>
        <dbReference type="SAM" id="Phobius"/>
    </source>
</evidence>
<evidence type="ECO:0000256" key="1">
    <source>
        <dbReference type="ARBA" id="ARBA00004651"/>
    </source>
</evidence>
<feature type="transmembrane region" description="Helical" evidence="8">
    <location>
        <begin position="348"/>
        <end position="373"/>
    </location>
</feature>
<feature type="transmembrane region" description="Helical" evidence="8">
    <location>
        <begin position="385"/>
        <end position="405"/>
    </location>
</feature>
<dbReference type="PROSITE" id="PS50850">
    <property type="entry name" value="MFS"/>
    <property type="match status" value="1"/>
</dbReference>
<dbReference type="InterPro" id="IPR003663">
    <property type="entry name" value="Sugar/inositol_transpt"/>
</dbReference>
<dbReference type="Pfam" id="PF00083">
    <property type="entry name" value="Sugar_tr"/>
    <property type="match status" value="1"/>
</dbReference>
<dbReference type="OrthoDB" id="4142200at2759"/>
<accession>U4UFM4</accession>